<keyword evidence="2" id="KW-1185">Reference proteome</keyword>
<name>A0A5B7CHE8_PORTR</name>
<proteinExistence type="predicted"/>
<organism evidence="1 2">
    <name type="scientific">Portunus trituberculatus</name>
    <name type="common">Swimming crab</name>
    <name type="synonym">Neptunus trituberculatus</name>
    <dbReference type="NCBI Taxonomy" id="210409"/>
    <lineage>
        <taxon>Eukaryota</taxon>
        <taxon>Metazoa</taxon>
        <taxon>Ecdysozoa</taxon>
        <taxon>Arthropoda</taxon>
        <taxon>Crustacea</taxon>
        <taxon>Multicrustacea</taxon>
        <taxon>Malacostraca</taxon>
        <taxon>Eumalacostraca</taxon>
        <taxon>Eucarida</taxon>
        <taxon>Decapoda</taxon>
        <taxon>Pleocyemata</taxon>
        <taxon>Brachyura</taxon>
        <taxon>Eubrachyura</taxon>
        <taxon>Portunoidea</taxon>
        <taxon>Portunidae</taxon>
        <taxon>Portuninae</taxon>
        <taxon>Portunus</taxon>
    </lineage>
</organism>
<evidence type="ECO:0000313" key="1">
    <source>
        <dbReference type="EMBL" id="MPC08174.1"/>
    </source>
</evidence>
<gene>
    <name evidence="1" type="ORF">E2C01_000751</name>
</gene>
<reference evidence="1 2" key="1">
    <citation type="submission" date="2019-05" db="EMBL/GenBank/DDBJ databases">
        <title>Another draft genome of Portunus trituberculatus and its Hox gene families provides insights of decapod evolution.</title>
        <authorList>
            <person name="Jeong J.-H."/>
            <person name="Song I."/>
            <person name="Kim S."/>
            <person name="Choi T."/>
            <person name="Kim D."/>
            <person name="Ryu S."/>
            <person name="Kim W."/>
        </authorList>
    </citation>
    <scope>NUCLEOTIDE SEQUENCE [LARGE SCALE GENOMIC DNA]</scope>
    <source>
        <tissue evidence="1">Muscle</tissue>
    </source>
</reference>
<comment type="caution">
    <text evidence="1">The sequence shown here is derived from an EMBL/GenBank/DDBJ whole genome shotgun (WGS) entry which is preliminary data.</text>
</comment>
<sequence length="69" mass="7316">MSTINTDLSGRGQLAVSHACGGCGARCGVTEVLLQGCWGSSHRMIENTGTNMKMKVCFDDVAWALVQVL</sequence>
<dbReference type="Proteomes" id="UP000324222">
    <property type="component" value="Unassembled WGS sequence"/>
</dbReference>
<dbReference type="AlphaFoldDB" id="A0A5B7CHE8"/>
<evidence type="ECO:0000313" key="2">
    <source>
        <dbReference type="Proteomes" id="UP000324222"/>
    </source>
</evidence>
<dbReference type="EMBL" id="VSRR010000020">
    <property type="protein sequence ID" value="MPC08174.1"/>
    <property type="molecule type" value="Genomic_DNA"/>
</dbReference>
<accession>A0A5B7CHE8</accession>
<protein>
    <submittedName>
        <fullName evidence="1">Uncharacterized protein</fullName>
    </submittedName>
</protein>